<feature type="binding site" evidence="1">
    <location>
        <position position="175"/>
    </location>
    <ligand>
        <name>a divalent metal cation</name>
        <dbReference type="ChEBI" id="CHEBI:60240"/>
        <note>catalytic</note>
    </ligand>
</feature>
<comment type="function">
    <text evidence="1">Catalyzes the conversion of 3-dehydroshikimate to protocatechuate (3,4-dihydroxybenzoate), a common intermediate of quinate and shikimate degradation pathways.</text>
</comment>
<dbReference type="RefSeq" id="WP_245818534.1">
    <property type="nucleotide sequence ID" value="NZ_FZNW01000003.1"/>
</dbReference>
<feature type="binding site" evidence="1">
    <location>
        <position position="537"/>
    </location>
    <ligand>
        <name>Mg(2+)</name>
        <dbReference type="ChEBI" id="CHEBI:18420"/>
    </ligand>
</feature>
<name>A0A238VQG6_9PSEU</name>
<protein>
    <recommendedName>
        <fullName evidence="1">3-dehydroshikimate dehydratase</fullName>
        <shortName evidence="1">DSD</shortName>
        <ecNumber evidence="1">4.2.1.118</ecNumber>
    </recommendedName>
</protein>
<dbReference type="UniPathway" id="UPA00088"/>
<keyword evidence="3" id="KW-0560">Oxidoreductase</keyword>
<dbReference type="Proteomes" id="UP000198348">
    <property type="component" value="Unassembled WGS sequence"/>
</dbReference>
<feature type="binding site" evidence="1">
    <location>
        <position position="464"/>
    </location>
    <ligand>
        <name>Mg(2+)</name>
        <dbReference type="ChEBI" id="CHEBI:18420"/>
    </ligand>
</feature>
<evidence type="ECO:0000313" key="4">
    <source>
        <dbReference type="Proteomes" id="UP000198348"/>
    </source>
</evidence>
<dbReference type="GO" id="GO:0051213">
    <property type="term" value="F:dioxygenase activity"/>
    <property type="evidence" value="ECO:0007669"/>
    <property type="project" value="UniProtKB-KW"/>
</dbReference>
<dbReference type="InterPro" id="IPR004360">
    <property type="entry name" value="Glyas_Fos-R_dOase_dom"/>
</dbReference>
<keyword evidence="4" id="KW-1185">Reference proteome</keyword>
<evidence type="ECO:0000313" key="3">
    <source>
        <dbReference type="EMBL" id="SNR36387.1"/>
    </source>
</evidence>
<keyword evidence="3" id="KW-0670">Pyruvate</keyword>
<dbReference type="InterPro" id="IPR043700">
    <property type="entry name" value="DSD"/>
</dbReference>
<comment type="cofactor">
    <cofactor evidence="1">
        <name>a divalent metal cation</name>
        <dbReference type="ChEBI" id="CHEBI:60240"/>
    </cofactor>
</comment>
<feature type="domain" description="VOC" evidence="2">
    <location>
        <begin position="461"/>
        <end position="605"/>
    </location>
</feature>
<comment type="catalytic activity">
    <reaction evidence="1">
        <text>3-dehydroshikimate = 3,4-dihydroxybenzoate + H2O</text>
        <dbReference type="Rhea" id="RHEA:24848"/>
        <dbReference type="ChEBI" id="CHEBI:15377"/>
        <dbReference type="ChEBI" id="CHEBI:16630"/>
        <dbReference type="ChEBI" id="CHEBI:36241"/>
        <dbReference type="EC" id="4.2.1.118"/>
    </reaction>
</comment>
<dbReference type="PANTHER" id="PTHR12110">
    <property type="entry name" value="HYDROXYPYRUVATE ISOMERASE"/>
    <property type="match status" value="1"/>
</dbReference>
<keyword evidence="3" id="KW-0223">Dioxygenase</keyword>
<dbReference type="Gene3D" id="3.20.20.150">
    <property type="entry name" value="Divalent-metal-dependent TIM barrel enzymes"/>
    <property type="match status" value="1"/>
</dbReference>
<dbReference type="InterPro" id="IPR013022">
    <property type="entry name" value="Xyl_isomerase-like_TIM-brl"/>
</dbReference>
<dbReference type="InterPro" id="IPR036237">
    <property type="entry name" value="Xyl_isomerase-like_sf"/>
</dbReference>
<dbReference type="InterPro" id="IPR050312">
    <property type="entry name" value="IolE/XylAMocC-like"/>
</dbReference>
<dbReference type="Pfam" id="PF00903">
    <property type="entry name" value="Glyoxalase"/>
    <property type="match status" value="1"/>
</dbReference>
<gene>
    <name evidence="3" type="ORF">SAMN06265360_103234</name>
</gene>
<sequence length="645" mass="69902">MTHAHPHGGGMRTSIATVCLSGTLEDKLEAAAAAGFDGVEIFENDLIASPASPEEVGRLCADLGLSIELYQPFRDFEGVDEDRLHAGLRRAERKFDVMERLGTSTMLVCSTVSPHAVDDDELAAAQLRTLAEHASRRGIRIAYEALAWGRYVDTWARSWDIVRRGDHPALGLCLDSFHVLSREPSPSGIAGIPGEKLFFLQLADAPQLSMDVLQWSRHHRLFPRQGAFDLPTFLRDVLDTGYSGPLSLEVFNDVFRQSDPNRTAVDAMRSLRTLDEAVDHRGRAVATERAAVPATTGATTGTATGAAAGSLPGAAELTGHAFTELGVDARSAARVERALATMGFAHRGQHRSKPVQLWQQGTARVLLNTVDAGDEPGGVAEIRALAVDSLDPASSARRAEALLAPVLPRTRGPAEADLSSVAAPDGTAVFFCRTGAEDDVGWLSDFILTGTETAGGTGLARTDHVALTQPFDWFDEAGLFYRSVLGLEPHHDAEYAAPFGLMRSRAVTDVDGDVRIALNSTLLRRGEWAPGVPDPQHIAFASDDIFASAQAMRERGGEILPVPDNYYDDLEARLELDADLIARMRACDVLYDQDEHGAFFHLYTEMLGSRVFFEIVQRVGGYAGYGSVNAPVRMAAHRRSRLARR</sequence>
<dbReference type="Pfam" id="PF01261">
    <property type="entry name" value="AP_endonuc_2"/>
    <property type="match status" value="1"/>
</dbReference>
<dbReference type="Gene3D" id="3.10.180.10">
    <property type="entry name" value="2,3-Dihydroxybiphenyl 1,2-Dioxygenase, domain 1"/>
    <property type="match status" value="2"/>
</dbReference>
<keyword evidence="1" id="KW-0479">Metal-binding</keyword>
<evidence type="ECO:0000256" key="1">
    <source>
        <dbReference type="HAMAP-Rule" id="MF_02238"/>
    </source>
</evidence>
<feature type="binding site" evidence="1">
    <location>
        <position position="144"/>
    </location>
    <ligand>
        <name>a divalent metal cation</name>
        <dbReference type="ChEBI" id="CHEBI:60240"/>
        <note>catalytic</note>
    </ligand>
</feature>
<dbReference type="GO" id="GO:0046872">
    <property type="term" value="F:metal ion binding"/>
    <property type="evidence" value="ECO:0007669"/>
    <property type="project" value="UniProtKB-UniRule"/>
</dbReference>
<organism evidence="3 4">
    <name type="scientific">Haloechinothrix alba</name>
    <dbReference type="NCBI Taxonomy" id="664784"/>
    <lineage>
        <taxon>Bacteria</taxon>
        <taxon>Bacillati</taxon>
        <taxon>Actinomycetota</taxon>
        <taxon>Actinomycetes</taxon>
        <taxon>Pseudonocardiales</taxon>
        <taxon>Pseudonocardiaceae</taxon>
        <taxon>Haloechinothrix</taxon>
    </lineage>
</organism>
<feature type="binding site" evidence="1">
    <location>
        <position position="201"/>
    </location>
    <ligand>
        <name>a divalent metal cation</name>
        <dbReference type="ChEBI" id="CHEBI:60240"/>
        <note>catalytic</note>
    </ligand>
</feature>
<dbReference type="PROSITE" id="PS51819">
    <property type="entry name" value="VOC"/>
    <property type="match status" value="1"/>
</dbReference>
<comment type="pathway">
    <text evidence="1">Aromatic compound metabolism; 3,4-dihydroxybenzoate biosynthesis.</text>
</comment>
<dbReference type="GO" id="GO:0046279">
    <property type="term" value="P:3,4-dihydroxybenzoate biosynthetic process"/>
    <property type="evidence" value="ECO:0007669"/>
    <property type="project" value="UniProtKB-UniRule"/>
</dbReference>
<dbReference type="HAMAP" id="MF_02238">
    <property type="entry name" value="DSD"/>
    <property type="match status" value="1"/>
</dbReference>
<accession>A0A238VQG6</accession>
<dbReference type="SUPFAM" id="SSF51658">
    <property type="entry name" value="Xylose isomerase-like"/>
    <property type="match status" value="1"/>
</dbReference>
<feature type="binding site" evidence="1">
    <location>
        <position position="249"/>
    </location>
    <ligand>
        <name>a divalent metal cation</name>
        <dbReference type="ChEBI" id="CHEBI:60240"/>
        <note>catalytic</note>
    </ligand>
</feature>
<dbReference type="SUPFAM" id="SSF54593">
    <property type="entry name" value="Glyoxalase/Bleomycin resistance protein/Dihydroxybiphenyl dioxygenase"/>
    <property type="match status" value="1"/>
</dbReference>
<feature type="binding site" evidence="1">
    <location>
        <position position="614"/>
    </location>
    <ligand>
        <name>Mg(2+)</name>
        <dbReference type="ChEBI" id="CHEBI:18420"/>
    </ligand>
</feature>
<dbReference type="InterPro" id="IPR029068">
    <property type="entry name" value="Glyas_Bleomycin-R_OHBP_Dase"/>
</dbReference>
<dbReference type="InterPro" id="IPR037523">
    <property type="entry name" value="VOC_core"/>
</dbReference>
<dbReference type="EC" id="4.2.1.118" evidence="1"/>
<evidence type="ECO:0000259" key="2">
    <source>
        <dbReference type="PROSITE" id="PS51819"/>
    </source>
</evidence>
<proteinExistence type="inferred from homology"/>
<keyword evidence="1" id="KW-0456">Lyase</keyword>
<dbReference type="AlphaFoldDB" id="A0A238VQG6"/>
<reference evidence="3 4" key="1">
    <citation type="submission" date="2017-06" db="EMBL/GenBank/DDBJ databases">
        <authorList>
            <person name="Kim H.J."/>
            <person name="Triplett B.A."/>
        </authorList>
    </citation>
    <scope>NUCLEOTIDE SEQUENCE [LARGE SCALE GENOMIC DNA]</scope>
    <source>
        <strain evidence="3 4">DSM 45207</strain>
    </source>
</reference>
<comment type="similarity">
    <text evidence="1">Belongs to the bacterial two-domain DSD family.</text>
</comment>
<dbReference type="EMBL" id="FZNW01000003">
    <property type="protein sequence ID" value="SNR36387.1"/>
    <property type="molecule type" value="Genomic_DNA"/>
</dbReference>
<dbReference type="GO" id="GO:0046565">
    <property type="term" value="F:3-dehydroshikimate dehydratase activity"/>
    <property type="evidence" value="ECO:0007669"/>
    <property type="project" value="UniProtKB-UniRule"/>
</dbReference>
<dbReference type="PANTHER" id="PTHR12110:SF21">
    <property type="entry name" value="XYLOSE ISOMERASE-LIKE TIM BARREL DOMAIN-CONTAINING PROTEIN"/>
    <property type="match status" value="1"/>
</dbReference>